<evidence type="ECO:0000259" key="4">
    <source>
        <dbReference type="PROSITE" id="PS50056"/>
    </source>
</evidence>
<feature type="region of interest" description="Disordered" evidence="2">
    <location>
        <begin position="477"/>
        <end position="522"/>
    </location>
</feature>
<dbReference type="SMART" id="SM00194">
    <property type="entry name" value="PTPc"/>
    <property type="match status" value="1"/>
</dbReference>
<sequence>MQPQSGVLRTRHLPKAAFALSSTTVNSSPSVNPTNPKRNGLARGATFPTLPTPSQNMPLPAFNPFFDAVRQNLELSQGITERIPLRLSRRVRHRIHDLPFPWLREIARRAAKLAPRNRNAIDASSSTSEESEDDENITSADVEEGKEALAMQFFKIEVAEQRRLMGIMEHHTKETTIVTSDMGATRSSSSFPYSITAGVEKGAKNRYRHIWPFEHARVRLHQRREADDDYVNASYVQPLGTNKRYIATQGPLPATFTDFWTLCWEQNVHVIVMLTREVENSMVKCGSYWTDSEYGPLRLRLISTTGASPLPEEPSLFPARPAPLRHLTTPSRLHQQYPKSRHHTRNNEIIRRVFELTNTNYPDAPSRKIVHLQYLEWPDLNVPDDPRGILELIKVVDDATKETQGSEDTASTNPGSTSSDNSSSISSTEVDERTGIAKQALSGKSPVLLHCSAGVGRTGGFIAVDTVLDAIRRQLRKQGSREGSVGDENAMDVDLPPQTSPAPNIVSSVAPKNDATMPDQGGETISITINAGNGHKASKRTPGYVVHVPVVPNSSSDGTDPEVSGSESLFSDQMPSSANISTNTRAWAENVSLDDGILAGSNQPKSPPRISDSEIQLLPPSQISQSNIPSDSSSSSNASLLDLSGANGHSNANGTTNNYAFPLSSSFATSIAAISSPDPSPPRVEAPSVPSMFLSVDRVRTRPASEPSHPPKTVVDGSQFESPYETVPHPPMARTTSGDSSASPRRRAVKPSFTLRAPPYTGGLSSDAEPPSRSVSPSADEGSVASQVSSYHSYLKQHHYQPIHHQSLPVSLDRPDKRKNIRNLHLPAPAERLVSPDNSQSAPTGKSSDSATAVDFKRPRPLHGTGSPPALTSFDDPVYEIVQDMREQRMSLCQSLRQYVFVHAAILEGALMIVDEERELMKEKERDRTVEMAGIRMEPERQENPENSRMMPVEWSTSGSSDASGSNASVGVFRSEEASETSNASVSRLESRPFLGQPGVTSMSMSTAQPSSSAVVPTTVVRDEGEGYFSSFATQPPITFGLTNAEGVEENPFESVFSPRPRLPAGVLPSTISRSRHVALDVHLAGKRSTSPSDYFRDRGGLDDDPGLFKRPSVKRKQPSGEGGDNVTRKRATNQSSSRERERRMERRMSSGSHSHPRDGAVDVLTSGLVR</sequence>
<dbReference type="GO" id="GO:0004725">
    <property type="term" value="F:protein tyrosine phosphatase activity"/>
    <property type="evidence" value="ECO:0007669"/>
    <property type="project" value="InterPro"/>
</dbReference>
<feature type="compositionally biased region" description="Basic and acidic residues" evidence="2">
    <location>
        <begin position="1138"/>
        <end position="1149"/>
    </location>
</feature>
<dbReference type="PANTHER" id="PTHR19134">
    <property type="entry name" value="RECEPTOR-TYPE TYROSINE-PROTEIN PHOSPHATASE"/>
    <property type="match status" value="1"/>
</dbReference>
<feature type="compositionally biased region" description="Polar residues" evidence="2">
    <location>
        <begin position="836"/>
        <end position="851"/>
    </location>
</feature>
<feature type="compositionally biased region" description="Low complexity" evidence="2">
    <location>
        <begin position="22"/>
        <end position="36"/>
    </location>
</feature>
<feature type="compositionally biased region" description="Low complexity" evidence="2">
    <location>
        <begin position="411"/>
        <end position="428"/>
    </location>
</feature>
<dbReference type="Pfam" id="PF00102">
    <property type="entry name" value="Y_phosphatase"/>
    <property type="match status" value="3"/>
</dbReference>
<dbReference type="PANTHER" id="PTHR19134:SF561">
    <property type="entry name" value="PROTEIN TYROSINE PHOSPHATASE 36E, ISOFORM A"/>
    <property type="match status" value="1"/>
</dbReference>
<name>A0AAD5W1N8_9AGAR</name>
<evidence type="ECO:0000256" key="2">
    <source>
        <dbReference type="SAM" id="MobiDB-lite"/>
    </source>
</evidence>
<gene>
    <name evidence="5" type="ORF">NP233_g540</name>
</gene>
<proteinExistence type="inferred from homology"/>
<keyword evidence="6" id="KW-1185">Reference proteome</keyword>
<feature type="region of interest" description="Disordered" evidence="2">
    <location>
        <begin position="547"/>
        <end position="578"/>
    </location>
</feature>
<dbReference type="Proteomes" id="UP001213000">
    <property type="component" value="Unassembled WGS sequence"/>
</dbReference>
<dbReference type="InterPro" id="IPR029021">
    <property type="entry name" value="Prot-tyrosine_phosphatase-like"/>
</dbReference>
<reference evidence="5" key="1">
    <citation type="submission" date="2022-07" db="EMBL/GenBank/DDBJ databases">
        <title>Genome Sequence of Leucocoprinus birnbaumii.</title>
        <authorList>
            <person name="Buettner E."/>
        </authorList>
    </citation>
    <scope>NUCLEOTIDE SEQUENCE</scope>
    <source>
        <strain evidence="5">VT141</strain>
    </source>
</reference>
<feature type="compositionally biased region" description="Low complexity" evidence="2">
    <location>
        <begin position="1001"/>
        <end position="1017"/>
    </location>
</feature>
<dbReference type="PROSITE" id="PS50055">
    <property type="entry name" value="TYR_PHOSPHATASE_PTP"/>
    <property type="match status" value="1"/>
</dbReference>
<dbReference type="SMART" id="SM00404">
    <property type="entry name" value="PTPc_motif"/>
    <property type="match status" value="1"/>
</dbReference>
<dbReference type="PROSITE" id="PS50056">
    <property type="entry name" value="TYR_PHOSPHATASE_2"/>
    <property type="match status" value="1"/>
</dbReference>
<feature type="region of interest" description="Disordered" evidence="2">
    <location>
        <begin position="22"/>
        <end position="54"/>
    </location>
</feature>
<dbReference type="InterPro" id="IPR050348">
    <property type="entry name" value="Protein-Tyr_Phosphatase"/>
</dbReference>
<feature type="region of interest" description="Disordered" evidence="2">
    <location>
        <begin position="698"/>
        <end position="792"/>
    </location>
</feature>
<comment type="caution">
    <text evidence="5">The sequence shown here is derived from an EMBL/GenBank/DDBJ whole genome shotgun (WGS) entry which is preliminary data.</text>
</comment>
<feature type="region of interest" description="Disordered" evidence="2">
    <location>
        <begin position="116"/>
        <end position="139"/>
    </location>
</feature>
<dbReference type="InterPro" id="IPR003595">
    <property type="entry name" value="Tyr_Pase_cat"/>
</dbReference>
<feature type="domain" description="Tyrosine-protein phosphatase" evidence="3">
    <location>
        <begin position="204"/>
        <end position="493"/>
    </location>
</feature>
<feature type="compositionally biased region" description="Polar residues" evidence="2">
    <location>
        <begin position="565"/>
        <end position="578"/>
    </location>
</feature>
<feature type="domain" description="Tyrosine specific protein phosphatases" evidence="4">
    <location>
        <begin position="442"/>
        <end position="467"/>
    </location>
</feature>
<feature type="compositionally biased region" description="Polar residues" evidence="2">
    <location>
        <begin position="734"/>
        <end position="743"/>
    </location>
</feature>
<feature type="compositionally biased region" description="Acidic residues" evidence="2">
    <location>
        <begin position="129"/>
        <end position="139"/>
    </location>
</feature>
<dbReference type="SUPFAM" id="SSF52799">
    <property type="entry name" value="(Phosphotyrosine protein) phosphatases II"/>
    <property type="match status" value="2"/>
</dbReference>
<feature type="region of interest" description="Disordered" evidence="2">
    <location>
        <begin position="1088"/>
        <end position="1171"/>
    </location>
</feature>
<dbReference type="PROSITE" id="PS00383">
    <property type="entry name" value="TYR_PHOSPHATASE_1"/>
    <property type="match status" value="1"/>
</dbReference>
<feature type="compositionally biased region" description="Low complexity" evidence="2">
    <location>
        <begin position="956"/>
        <end position="969"/>
    </location>
</feature>
<dbReference type="InterPro" id="IPR000242">
    <property type="entry name" value="PTP_cat"/>
</dbReference>
<dbReference type="EMBL" id="JANIEX010000015">
    <property type="protein sequence ID" value="KAJ3576293.1"/>
    <property type="molecule type" value="Genomic_DNA"/>
</dbReference>
<evidence type="ECO:0000259" key="3">
    <source>
        <dbReference type="PROSITE" id="PS50055"/>
    </source>
</evidence>
<organism evidence="5 6">
    <name type="scientific">Leucocoprinus birnbaumii</name>
    <dbReference type="NCBI Taxonomy" id="56174"/>
    <lineage>
        <taxon>Eukaryota</taxon>
        <taxon>Fungi</taxon>
        <taxon>Dikarya</taxon>
        <taxon>Basidiomycota</taxon>
        <taxon>Agaricomycotina</taxon>
        <taxon>Agaricomycetes</taxon>
        <taxon>Agaricomycetidae</taxon>
        <taxon>Agaricales</taxon>
        <taxon>Agaricineae</taxon>
        <taxon>Agaricaceae</taxon>
        <taxon>Leucocoprinus</taxon>
    </lineage>
</organism>
<protein>
    <submittedName>
        <fullName evidence="5">Uncharacterized protein</fullName>
    </submittedName>
</protein>
<feature type="region of interest" description="Disordered" evidence="2">
    <location>
        <begin position="622"/>
        <end position="642"/>
    </location>
</feature>
<comment type="similarity">
    <text evidence="1">Belongs to the protein-tyrosine phosphatase family. Non-receptor class subfamily.</text>
</comment>
<dbReference type="InterPro" id="IPR000387">
    <property type="entry name" value="Tyr_Pase_dom"/>
</dbReference>
<feature type="region of interest" description="Disordered" evidence="2">
    <location>
        <begin position="400"/>
        <end position="434"/>
    </location>
</feature>
<dbReference type="InterPro" id="IPR016130">
    <property type="entry name" value="Tyr_Pase_AS"/>
</dbReference>
<dbReference type="PRINTS" id="PR00700">
    <property type="entry name" value="PRTYPHPHTASE"/>
</dbReference>
<evidence type="ECO:0000313" key="5">
    <source>
        <dbReference type="EMBL" id="KAJ3576293.1"/>
    </source>
</evidence>
<dbReference type="AlphaFoldDB" id="A0AAD5W1N8"/>
<evidence type="ECO:0000313" key="6">
    <source>
        <dbReference type="Proteomes" id="UP001213000"/>
    </source>
</evidence>
<dbReference type="Gene3D" id="3.90.190.10">
    <property type="entry name" value="Protein tyrosine phosphatase superfamily"/>
    <property type="match status" value="2"/>
</dbReference>
<feature type="region of interest" description="Disordered" evidence="2">
    <location>
        <begin position="825"/>
        <end position="873"/>
    </location>
</feature>
<feature type="region of interest" description="Disordered" evidence="2">
    <location>
        <begin position="955"/>
        <end position="1017"/>
    </location>
</feature>
<accession>A0AAD5W1N8</accession>
<evidence type="ECO:0000256" key="1">
    <source>
        <dbReference type="ARBA" id="ARBA00009649"/>
    </source>
</evidence>